<dbReference type="KEGG" id="cfc:CFLV_02475"/>
<organism evidence="2 4">
    <name type="scientific">Corynebacterium flavescens</name>
    <dbReference type="NCBI Taxonomy" id="28028"/>
    <lineage>
        <taxon>Bacteria</taxon>
        <taxon>Bacillati</taxon>
        <taxon>Actinomycetota</taxon>
        <taxon>Actinomycetes</taxon>
        <taxon>Mycobacteriales</taxon>
        <taxon>Corynebacteriaceae</taxon>
        <taxon>Corynebacterium</taxon>
    </lineage>
</organism>
<dbReference type="GeneID" id="82879586"/>
<sequence length="72" mass="8078">MSQDFEAFARGFRERTSARLLEFEKALAQAQEQLEKSASEAARQAPKPAQTPHSPAVRRGRPGQVKSVLRRD</sequence>
<dbReference type="EMBL" id="BJNB01000008">
    <property type="protein sequence ID" value="GEB97285.1"/>
    <property type="molecule type" value="Genomic_DNA"/>
</dbReference>
<evidence type="ECO:0000256" key="1">
    <source>
        <dbReference type="SAM" id="MobiDB-lite"/>
    </source>
</evidence>
<dbReference type="AlphaFoldDB" id="A0A1L7CK27"/>
<name>A0A1L7CK27_CORFL</name>
<dbReference type="EMBL" id="CP009246">
    <property type="protein sequence ID" value="APT86165.1"/>
    <property type="molecule type" value="Genomic_DNA"/>
</dbReference>
<evidence type="ECO:0000313" key="4">
    <source>
        <dbReference type="Proteomes" id="UP000185479"/>
    </source>
</evidence>
<evidence type="ECO:0000313" key="2">
    <source>
        <dbReference type="EMBL" id="APT86165.1"/>
    </source>
</evidence>
<gene>
    <name evidence="3" type="ORF">CFL01nite_07800</name>
    <name evidence="2" type="ORF">CFLV_02475</name>
</gene>
<dbReference type="Proteomes" id="UP000185479">
    <property type="component" value="Chromosome"/>
</dbReference>
<accession>A0A1L7CK27</accession>
<reference evidence="3 5" key="2">
    <citation type="submission" date="2019-06" db="EMBL/GenBank/DDBJ databases">
        <title>Whole genome shotgun sequence of Corynebacterium flavescens NBRC 14136.</title>
        <authorList>
            <person name="Hosoyama A."/>
            <person name="Uohara A."/>
            <person name="Ohji S."/>
            <person name="Ichikawa N."/>
        </authorList>
    </citation>
    <scope>NUCLEOTIDE SEQUENCE [LARGE SCALE GENOMIC DNA]</scope>
    <source>
        <strain evidence="3 5">NBRC 14136</strain>
    </source>
</reference>
<reference evidence="2 4" key="1">
    <citation type="submission" date="2014-08" db="EMBL/GenBank/DDBJ databases">
        <title>Complete genome sequence of Corynebacterium flavescens OJ8(T)(=DSM 20296(T)), isolated from cheese.</title>
        <authorList>
            <person name="Ruckert C."/>
            <person name="Albersmeier A."/>
            <person name="Winkler A."/>
            <person name="Kalinowski J."/>
        </authorList>
    </citation>
    <scope>NUCLEOTIDE SEQUENCE [LARGE SCALE GENOMIC DNA]</scope>
    <source>
        <strain evidence="2 4">OJ8</strain>
    </source>
</reference>
<dbReference type="RefSeq" id="WP_075729162.1">
    <property type="nucleotide sequence ID" value="NZ_BJNB01000008.1"/>
</dbReference>
<dbReference type="Proteomes" id="UP000315353">
    <property type="component" value="Unassembled WGS sequence"/>
</dbReference>
<evidence type="ECO:0000313" key="5">
    <source>
        <dbReference type="Proteomes" id="UP000315353"/>
    </source>
</evidence>
<evidence type="ECO:0000313" key="3">
    <source>
        <dbReference type="EMBL" id="GEB97285.1"/>
    </source>
</evidence>
<proteinExistence type="predicted"/>
<dbReference type="OrthoDB" id="4421812at2"/>
<feature type="region of interest" description="Disordered" evidence="1">
    <location>
        <begin position="32"/>
        <end position="72"/>
    </location>
</feature>
<keyword evidence="4" id="KW-1185">Reference proteome</keyword>
<protein>
    <submittedName>
        <fullName evidence="2">Uncharacterized protein</fullName>
    </submittedName>
</protein>